<evidence type="ECO:0000313" key="9">
    <source>
        <dbReference type="Proteomes" id="UP000789831"/>
    </source>
</evidence>
<dbReference type="InterPro" id="IPR025755">
    <property type="entry name" value="Ribos_uL4_C_dom"/>
</dbReference>
<dbReference type="OrthoDB" id="10259785at2759"/>
<dbReference type="PROSITE" id="PS00939">
    <property type="entry name" value="RIBOSOMAL_L1E"/>
    <property type="match status" value="1"/>
</dbReference>
<dbReference type="Pfam" id="PF20179">
    <property type="entry name" value="MSS51_C"/>
    <property type="match status" value="1"/>
</dbReference>
<feature type="non-terminal residue" evidence="8">
    <location>
        <position position="883"/>
    </location>
</feature>
<comment type="caution">
    <text evidence="8">The sequence shown here is derived from an EMBL/GenBank/DDBJ whole genome shotgun (WGS) entry which is preliminary data.</text>
</comment>
<dbReference type="Proteomes" id="UP000789831">
    <property type="component" value="Unassembled WGS sequence"/>
</dbReference>
<dbReference type="GO" id="GO:0003735">
    <property type="term" value="F:structural constituent of ribosome"/>
    <property type="evidence" value="ECO:0007669"/>
    <property type="project" value="InterPro"/>
</dbReference>
<feature type="compositionally biased region" description="Pro residues" evidence="4">
    <location>
        <begin position="627"/>
        <end position="636"/>
    </location>
</feature>
<dbReference type="Pfam" id="PF14374">
    <property type="entry name" value="Ribos_L4_asso_C"/>
    <property type="match status" value="1"/>
</dbReference>
<dbReference type="EMBL" id="CAJVPL010001799">
    <property type="protein sequence ID" value="CAG8588076.1"/>
    <property type="molecule type" value="Genomic_DNA"/>
</dbReference>
<evidence type="ECO:0000259" key="6">
    <source>
        <dbReference type="Pfam" id="PF14374"/>
    </source>
</evidence>
<feature type="region of interest" description="Disordered" evidence="4">
    <location>
        <begin position="356"/>
        <end position="414"/>
    </location>
</feature>
<keyword evidence="3" id="KW-0687">Ribonucleoprotein</keyword>
<accession>A0A9N9C256</accession>
<keyword evidence="9" id="KW-1185">Reference proteome</keyword>
<dbReference type="InterPro" id="IPR032717">
    <property type="entry name" value="Mss51_Znf"/>
</dbReference>
<feature type="domain" description="Large ribosomal subunit protein uL4 C-terminal" evidence="6">
    <location>
        <begin position="283"/>
        <end position="358"/>
    </location>
</feature>
<evidence type="ECO:0000259" key="5">
    <source>
        <dbReference type="Pfam" id="PF13824"/>
    </source>
</evidence>
<dbReference type="SUPFAM" id="SSF144232">
    <property type="entry name" value="HIT/MYND zinc finger-like"/>
    <property type="match status" value="1"/>
</dbReference>
<dbReference type="InterPro" id="IPR013000">
    <property type="entry name" value="Ribosomal_uL4_euk/arc_CS"/>
</dbReference>
<dbReference type="GO" id="GO:0006412">
    <property type="term" value="P:translation"/>
    <property type="evidence" value="ECO:0007669"/>
    <property type="project" value="InterPro"/>
</dbReference>
<evidence type="ECO:0000256" key="2">
    <source>
        <dbReference type="ARBA" id="ARBA00022980"/>
    </source>
</evidence>
<feature type="domain" description="Mitochondrial splicing suppressor 51-like C-terminal" evidence="7">
    <location>
        <begin position="550"/>
        <end position="780"/>
    </location>
</feature>
<dbReference type="InterPro" id="IPR002136">
    <property type="entry name" value="Ribosomal_uL4"/>
</dbReference>
<dbReference type="InterPro" id="IPR046824">
    <property type="entry name" value="Mss51-like_C"/>
</dbReference>
<dbReference type="PANTHER" id="PTHR19431">
    <property type="entry name" value="60S RIBOSOMAL PROTEIN L4"/>
    <property type="match status" value="1"/>
</dbReference>
<keyword evidence="2" id="KW-0689">Ribosomal protein</keyword>
<dbReference type="InterPro" id="IPR023574">
    <property type="entry name" value="Ribosomal_uL4_dom_sf"/>
</dbReference>
<feature type="compositionally biased region" description="Low complexity" evidence="4">
    <location>
        <begin position="387"/>
        <end position="400"/>
    </location>
</feature>
<evidence type="ECO:0000259" key="7">
    <source>
        <dbReference type="Pfam" id="PF20179"/>
    </source>
</evidence>
<dbReference type="FunFam" id="3.40.1370.10:FF:000002">
    <property type="entry name" value="60S ribosomal protein L4"/>
    <property type="match status" value="1"/>
</dbReference>
<evidence type="ECO:0000256" key="1">
    <source>
        <dbReference type="ARBA" id="ARBA00010528"/>
    </source>
</evidence>
<name>A0A9N9C256_9GLOM</name>
<organism evidence="8 9">
    <name type="scientific">Ambispora gerdemannii</name>
    <dbReference type="NCBI Taxonomy" id="144530"/>
    <lineage>
        <taxon>Eukaryota</taxon>
        <taxon>Fungi</taxon>
        <taxon>Fungi incertae sedis</taxon>
        <taxon>Mucoromycota</taxon>
        <taxon>Glomeromycotina</taxon>
        <taxon>Glomeromycetes</taxon>
        <taxon>Archaeosporales</taxon>
        <taxon>Ambisporaceae</taxon>
        <taxon>Ambispora</taxon>
    </lineage>
</organism>
<feature type="region of interest" description="Disordered" evidence="4">
    <location>
        <begin position="627"/>
        <end position="654"/>
    </location>
</feature>
<dbReference type="GO" id="GO:0005840">
    <property type="term" value="C:ribosome"/>
    <property type="evidence" value="ECO:0007669"/>
    <property type="project" value="UniProtKB-KW"/>
</dbReference>
<feature type="compositionally biased region" description="Acidic residues" evidence="4">
    <location>
        <begin position="734"/>
        <end position="745"/>
    </location>
</feature>
<proteinExistence type="inferred from homology"/>
<dbReference type="Pfam" id="PF00573">
    <property type="entry name" value="Ribosomal_L4"/>
    <property type="match status" value="1"/>
</dbReference>
<evidence type="ECO:0000256" key="4">
    <source>
        <dbReference type="SAM" id="MobiDB-lite"/>
    </source>
</evidence>
<protein>
    <submittedName>
        <fullName evidence="8">11694_t:CDS:1</fullName>
    </submittedName>
</protein>
<dbReference type="Gene3D" id="3.40.1370.10">
    <property type="match status" value="1"/>
</dbReference>
<comment type="similarity">
    <text evidence="1">Belongs to the universal ribosomal protein uL4 family.</text>
</comment>
<dbReference type="AlphaFoldDB" id="A0A9N9C256"/>
<dbReference type="SUPFAM" id="SSF52166">
    <property type="entry name" value="Ribosomal protein L4"/>
    <property type="match status" value="1"/>
</dbReference>
<sequence length="883" mass="100282">MVSVNFESTAVQRPPIVIYSHDGSKTEQKHALPAVFRAPIRPDIVNAVHTSIAKNKRQPYAVSKKAGHQTSAESWGTGRAVARIPRVSGGGTHRAGQGAFGNMCRGGRMFAPTKIWRKWHVKTNLNQKRYATASALAASSVPPLVLARGHRIEEIAEIPLVVSNDIESLAKTRAAVALLKAVNAYRDVVKVSNSRKLRAGKGKMRNRRHRQRRGPLIVYNEDHGVVKAFRNIPGVELVNVRHLNLLLLAPGGHLGRFIIWSHGAFALLDDLYGTYQKPASLKKDYRLPSHIISSSDVTRIINSTEIQSVLRPAGEKHQKRPYTQKKNPLRNNGVLIRLNPYAKVLRRAEILNAERRAANKITKKKRPSKSTTKASKKNQDPKFSFAPITSTSSFPTQTPQTSPPPPKPILTSDNLFYPLSRSPIPDIQNRAKIINTYGTCPICISQPQQQQRQSIYECPGCGYPTHCSKEHYEQDIEEHRKVCVWLREANEDEHDLRSGRKMTEFDFPGEQDLDQRVNMLTWDTYFYTRNFPSLDEDRSLRHVTKPLTYPVTMASVLHESGPYSLRNRLTSEGLKSLIALQLDQVIRIMVVGARAEAQLPADVYNEICHLFPDNTFHIHFIGPESLPPPSFSPSPPQQNRDEEKGEKLSPFSTITKHYGPRLSFTWAKQMYHDYHESMHPFDPYTDVFFLFSPGFAQPNGKDFWGKTLKKMLATKCAIFVTGYDEEDMLKGDETQQEADTNMDQDSDLKNNIKKDKTVPELDWLLTPGRNVFRSLKRDIDLQDVRKHIFTNWGIYGIRGKRGTRAEEDERDEVAVEEASPITTHPCFHVHSPLPRVVTPPPQHDSFYLHRLNDHEHLNILFPSNALVADDEPPIEWEFNTMIR</sequence>
<feature type="domain" description="Mitochondrial splicing suppressor 51 zinc-finger" evidence="5">
    <location>
        <begin position="440"/>
        <end position="496"/>
    </location>
</feature>
<gene>
    <name evidence="8" type="ORF">AGERDE_LOCUS8464</name>
</gene>
<feature type="region of interest" description="Disordered" evidence="4">
    <location>
        <begin position="730"/>
        <end position="749"/>
    </location>
</feature>
<dbReference type="Pfam" id="PF13824">
    <property type="entry name" value="zf-Mss51"/>
    <property type="match status" value="1"/>
</dbReference>
<dbReference type="InterPro" id="IPR045240">
    <property type="entry name" value="Ribosomal_uL4_euk/arch"/>
</dbReference>
<dbReference type="GO" id="GO:1990904">
    <property type="term" value="C:ribonucleoprotein complex"/>
    <property type="evidence" value="ECO:0007669"/>
    <property type="project" value="UniProtKB-KW"/>
</dbReference>
<reference evidence="8" key="1">
    <citation type="submission" date="2021-06" db="EMBL/GenBank/DDBJ databases">
        <authorList>
            <person name="Kallberg Y."/>
            <person name="Tangrot J."/>
            <person name="Rosling A."/>
        </authorList>
    </citation>
    <scope>NUCLEOTIDE SEQUENCE</scope>
    <source>
        <strain evidence="8">MT106</strain>
    </source>
</reference>
<evidence type="ECO:0000256" key="3">
    <source>
        <dbReference type="ARBA" id="ARBA00023274"/>
    </source>
</evidence>
<evidence type="ECO:0000313" key="8">
    <source>
        <dbReference type="EMBL" id="CAG8588076.1"/>
    </source>
</evidence>